<gene>
    <name evidence="1" type="ORF">LEA_07571</name>
</gene>
<feature type="non-terminal residue" evidence="1">
    <location>
        <position position="143"/>
    </location>
</feature>
<dbReference type="EMBL" id="AJWY01004990">
    <property type="protein sequence ID" value="EKC70849.1"/>
    <property type="molecule type" value="Genomic_DNA"/>
</dbReference>
<sequence length="143" mass="16461">MDSRGDDKMGHYVHYIGGGIVDSKIYETGNAAKSFKSPMKELNEQTVLIENAKTNKNDSYHQHTKYDDQVDRYYSTYDIGTLLHNNESYLEGTIDSKYDVDYYSFSYPQKSFYSKMGISSEITISLESKNSQAYNLVLYDLYG</sequence>
<dbReference type="AlphaFoldDB" id="K1TT70"/>
<proteinExistence type="predicted"/>
<evidence type="ECO:0000313" key="1">
    <source>
        <dbReference type="EMBL" id="EKC70849.1"/>
    </source>
</evidence>
<comment type="caution">
    <text evidence="1">The sequence shown here is derived from an EMBL/GenBank/DDBJ whole genome shotgun (WGS) entry which is preliminary data.</text>
</comment>
<organism evidence="1">
    <name type="scientific">human gut metagenome</name>
    <dbReference type="NCBI Taxonomy" id="408170"/>
    <lineage>
        <taxon>unclassified sequences</taxon>
        <taxon>metagenomes</taxon>
        <taxon>organismal metagenomes</taxon>
    </lineage>
</organism>
<accession>K1TT70</accession>
<dbReference type="Gene3D" id="2.60.120.380">
    <property type="match status" value="1"/>
</dbReference>
<name>K1TT70_9ZZZZ</name>
<reference evidence="1" key="1">
    <citation type="journal article" date="2013" name="Environ. Microbiol.">
        <title>Microbiota from the distal guts of lean and obese adolescents exhibit partial functional redundancy besides clear differences in community structure.</title>
        <authorList>
            <person name="Ferrer M."/>
            <person name="Ruiz A."/>
            <person name="Lanza F."/>
            <person name="Haange S.B."/>
            <person name="Oberbach A."/>
            <person name="Till H."/>
            <person name="Bargiela R."/>
            <person name="Campoy C."/>
            <person name="Segura M.T."/>
            <person name="Richter M."/>
            <person name="von Bergen M."/>
            <person name="Seifert J."/>
            <person name="Suarez A."/>
        </authorList>
    </citation>
    <scope>NUCLEOTIDE SEQUENCE</scope>
</reference>
<protein>
    <submittedName>
        <fullName evidence="1">Uncharacterized protein</fullName>
    </submittedName>
</protein>